<evidence type="ECO:0000313" key="2">
    <source>
        <dbReference type="Proteomes" id="UP000276133"/>
    </source>
</evidence>
<name>A0A3M7SCG3_BRAPC</name>
<gene>
    <name evidence="1" type="ORF">BpHYR1_008948</name>
</gene>
<dbReference type="EMBL" id="REGN01001630">
    <property type="protein sequence ID" value="RNA33486.1"/>
    <property type="molecule type" value="Genomic_DNA"/>
</dbReference>
<comment type="caution">
    <text evidence="1">The sequence shown here is derived from an EMBL/GenBank/DDBJ whole genome shotgun (WGS) entry which is preliminary data.</text>
</comment>
<reference evidence="1 2" key="1">
    <citation type="journal article" date="2018" name="Sci. Rep.">
        <title>Genomic signatures of local adaptation to the degree of environmental predictability in rotifers.</title>
        <authorList>
            <person name="Franch-Gras L."/>
            <person name="Hahn C."/>
            <person name="Garcia-Roger E.M."/>
            <person name="Carmona M.J."/>
            <person name="Serra M."/>
            <person name="Gomez A."/>
        </authorList>
    </citation>
    <scope>NUCLEOTIDE SEQUENCE [LARGE SCALE GENOMIC DNA]</scope>
    <source>
        <strain evidence="1">HYR1</strain>
    </source>
</reference>
<organism evidence="1 2">
    <name type="scientific">Brachionus plicatilis</name>
    <name type="common">Marine rotifer</name>
    <name type="synonym">Brachionus muelleri</name>
    <dbReference type="NCBI Taxonomy" id="10195"/>
    <lineage>
        <taxon>Eukaryota</taxon>
        <taxon>Metazoa</taxon>
        <taxon>Spiralia</taxon>
        <taxon>Gnathifera</taxon>
        <taxon>Rotifera</taxon>
        <taxon>Eurotatoria</taxon>
        <taxon>Monogononta</taxon>
        <taxon>Pseudotrocha</taxon>
        <taxon>Ploima</taxon>
        <taxon>Brachionidae</taxon>
        <taxon>Brachionus</taxon>
    </lineage>
</organism>
<proteinExistence type="predicted"/>
<accession>A0A3M7SCG3</accession>
<dbReference type="AlphaFoldDB" id="A0A3M7SCG3"/>
<evidence type="ECO:0000313" key="1">
    <source>
        <dbReference type="EMBL" id="RNA33486.1"/>
    </source>
</evidence>
<protein>
    <submittedName>
        <fullName evidence="1">Uncharacterized protein</fullName>
    </submittedName>
</protein>
<dbReference type="Proteomes" id="UP000276133">
    <property type="component" value="Unassembled WGS sequence"/>
</dbReference>
<sequence>MRHGDEFELIYRYNGLRLYDFQILFQTKKYQKVMMVCSDDWSKFSVRNIKNELVSRYEHVENQLIVLN</sequence>
<keyword evidence="2" id="KW-1185">Reference proteome</keyword>